<dbReference type="EMBL" id="BOOW01000043">
    <property type="protein sequence ID" value="GII96258.1"/>
    <property type="molecule type" value="Genomic_DNA"/>
</dbReference>
<sequence>MAYAVFGAHAGAAAVFAAAGAAAGAAAATAGVRAAAVRGMATTAVAATNLLRVLRFMYCSDIRFGGMGWGGRSSNY</sequence>
<evidence type="ECO:0000313" key="2">
    <source>
        <dbReference type="EMBL" id="GII96258.1"/>
    </source>
</evidence>
<protein>
    <recommendedName>
        <fullName evidence="4">Secreted protein</fullName>
    </recommendedName>
</protein>
<proteinExistence type="predicted"/>
<dbReference type="AlphaFoldDB" id="A0A919VAB3"/>
<keyword evidence="1" id="KW-0732">Signal</keyword>
<evidence type="ECO:0000256" key="1">
    <source>
        <dbReference type="SAM" id="SignalP"/>
    </source>
</evidence>
<comment type="caution">
    <text evidence="2">The sequence shown here is derived from an EMBL/GenBank/DDBJ whole genome shotgun (WGS) entry which is preliminary data.</text>
</comment>
<feature type="signal peptide" evidence="1">
    <location>
        <begin position="1"/>
        <end position="17"/>
    </location>
</feature>
<keyword evidence="3" id="KW-1185">Reference proteome</keyword>
<gene>
    <name evidence="2" type="ORF">Ssi02_64890</name>
</gene>
<evidence type="ECO:0000313" key="3">
    <source>
        <dbReference type="Proteomes" id="UP000606172"/>
    </source>
</evidence>
<evidence type="ECO:0008006" key="4">
    <source>
        <dbReference type="Google" id="ProtNLM"/>
    </source>
</evidence>
<dbReference type="Proteomes" id="UP000606172">
    <property type="component" value="Unassembled WGS sequence"/>
</dbReference>
<organism evidence="2 3">
    <name type="scientific">Sinosporangium siamense</name>
    <dbReference type="NCBI Taxonomy" id="1367973"/>
    <lineage>
        <taxon>Bacteria</taxon>
        <taxon>Bacillati</taxon>
        <taxon>Actinomycetota</taxon>
        <taxon>Actinomycetes</taxon>
        <taxon>Streptosporangiales</taxon>
        <taxon>Streptosporangiaceae</taxon>
        <taxon>Sinosporangium</taxon>
    </lineage>
</organism>
<name>A0A919VAB3_9ACTN</name>
<accession>A0A919VAB3</accession>
<feature type="chain" id="PRO_5038931180" description="Secreted protein" evidence="1">
    <location>
        <begin position="18"/>
        <end position="76"/>
    </location>
</feature>
<reference evidence="2" key="1">
    <citation type="submission" date="2021-01" db="EMBL/GenBank/DDBJ databases">
        <title>Whole genome shotgun sequence of Sinosporangium siamense NBRC 109515.</title>
        <authorList>
            <person name="Komaki H."/>
            <person name="Tamura T."/>
        </authorList>
    </citation>
    <scope>NUCLEOTIDE SEQUENCE</scope>
    <source>
        <strain evidence="2">NBRC 109515</strain>
    </source>
</reference>